<reference evidence="1" key="1">
    <citation type="submission" date="2022-04" db="EMBL/GenBank/DDBJ databases">
        <title>Genome of the entomopathogenic fungus Entomophthora muscae.</title>
        <authorList>
            <person name="Elya C."/>
            <person name="Lovett B.R."/>
            <person name="Lee E."/>
            <person name="Macias A.M."/>
            <person name="Hajek A.E."/>
            <person name="De Bivort B.L."/>
            <person name="Kasson M.T."/>
            <person name="De Fine Licht H.H."/>
            <person name="Stajich J.E."/>
        </authorList>
    </citation>
    <scope>NUCLEOTIDE SEQUENCE</scope>
    <source>
        <strain evidence="1">Berkeley</strain>
    </source>
</reference>
<evidence type="ECO:0000313" key="2">
    <source>
        <dbReference type="Proteomes" id="UP001165960"/>
    </source>
</evidence>
<accession>A0ACC2TWW1</accession>
<comment type="caution">
    <text evidence="1">The sequence shown here is derived from an EMBL/GenBank/DDBJ whole genome shotgun (WGS) entry which is preliminary data.</text>
</comment>
<protein>
    <submittedName>
        <fullName evidence="1">Uncharacterized protein</fullName>
    </submittedName>
</protein>
<sequence>MSPFFAKFGFDLKSFSSTILESRYPQEDKKANQMKKIHSDLILFLTKACKEYKKYTNHHRSPEKNYSVGLKKYGPLKVLMKLSSLNYNPELLAGSSIHDVFCVVLLTPFDGDPKSLEERNPDPEIVSNTFEWEVEDIIDSCQVKGKSKFLVK</sequence>
<keyword evidence="2" id="KW-1185">Reference proteome</keyword>
<evidence type="ECO:0000313" key="1">
    <source>
        <dbReference type="EMBL" id="KAJ9079023.1"/>
    </source>
</evidence>
<dbReference type="EMBL" id="QTSX02002131">
    <property type="protein sequence ID" value="KAJ9079023.1"/>
    <property type="molecule type" value="Genomic_DNA"/>
</dbReference>
<gene>
    <name evidence="1" type="ORF">DSO57_1000658</name>
</gene>
<proteinExistence type="predicted"/>
<dbReference type="Proteomes" id="UP001165960">
    <property type="component" value="Unassembled WGS sequence"/>
</dbReference>
<name>A0ACC2TWW1_9FUNG</name>
<organism evidence="1 2">
    <name type="scientific">Entomophthora muscae</name>
    <dbReference type="NCBI Taxonomy" id="34485"/>
    <lineage>
        <taxon>Eukaryota</taxon>
        <taxon>Fungi</taxon>
        <taxon>Fungi incertae sedis</taxon>
        <taxon>Zoopagomycota</taxon>
        <taxon>Entomophthoromycotina</taxon>
        <taxon>Entomophthoromycetes</taxon>
        <taxon>Entomophthorales</taxon>
        <taxon>Entomophthoraceae</taxon>
        <taxon>Entomophthora</taxon>
    </lineage>
</organism>